<feature type="compositionally biased region" description="Basic residues" evidence="1">
    <location>
        <begin position="265"/>
        <end position="274"/>
    </location>
</feature>
<name>A0A6J4TKU1_9ACTN</name>
<evidence type="ECO:0000256" key="1">
    <source>
        <dbReference type="SAM" id="MobiDB-lite"/>
    </source>
</evidence>
<dbReference type="EMBL" id="CADCVO010000587">
    <property type="protein sequence ID" value="CAA9526548.1"/>
    <property type="molecule type" value="Genomic_DNA"/>
</dbReference>
<feature type="compositionally biased region" description="Basic residues" evidence="1">
    <location>
        <begin position="59"/>
        <end position="75"/>
    </location>
</feature>
<feature type="compositionally biased region" description="Basic and acidic residues" evidence="1">
    <location>
        <begin position="148"/>
        <end position="157"/>
    </location>
</feature>
<protein>
    <submittedName>
        <fullName evidence="2">Uncharacterized protein</fullName>
    </submittedName>
</protein>
<feature type="compositionally biased region" description="Basic residues" evidence="1">
    <location>
        <begin position="210"/>
        <end position="220"/>
    </location>
</feature>
<feature type="non-terminal residue" evidence="2">
    <location>
        <position position="1"/>
    </location>
</feature>
<feature type="compositionally biased region" description="Basic residues" evidence="1">
    <location>
        <begin position="476"/>
        <end position="487"/>
    </location>
</feature>
<feature type="compositionally biased region" description="Basic residues" evidence="1">
    <location>
        <begin position="441"/>
        <end position="459"/>
    </location>
</feature>
<proteinExistence type="predicted"/>
<feature type="region of interest" description="Disordered" evidence="1">
    <location>
        <begin position="318"/>
        <end position="358"/>
    </location>
</feature>
<organism evidence="2">
    <name type="scientific">uncultured Solirubrobacteraceae bacterium</name>
    <dbReference type="NCBI Taxonomy" id="1162706"/>
    <lineage>
        <taxon>Bacteria</taxon>
        <taxon>Bacillati</taxon>
        <taxon>Actinomycetota</taxon>
        <taxon>Thermoleophilia</taxon>
        <taxon>Solirubrobacterales</taxon>
        <taxon>Solirubrobacteraceae</taxon>
        <taxon>environmental samples</taxon>
    </lineage>
</organism>
<feature type="compositionally biased region" description="Basic and acidic residues" evidence="1">
    <location>
        <begin position="275"/>
        <end position="297"/>
    </location>
</feature>
<feature type="compositionally biased region" description="Basic and acidic residues" evidence="1">
    <location>
        <begin position="1"/>
        <end position="58"/>
    </location>
</feature>
<feature type="compositionally biased region" description="Basic and acidic residues" evidence="1">
    <location>
        <begin position="119"/>
        <end position="129"/>
    </location>
</feature>
<feature type="non-terminal residue" evidence="2">
    <location>
        <position position="494"/>
    </location>
</feature>
<feature type="compositionally biased region" description="Low complexity" evidence="1">
    <location>
        <begin position="326"/>
        <end position="358"/>
    </location>
</feature>
<sequence length="494" mass="55606">GRPTARRRDREPRARGDLRDASRPAPRARVELRRFHVGEHRPGHRDVGVPRRRGDGALRGRRARHRRHGHRQRDRRRADDPRERRELGPLRPRAVHVPALGLRAAGHRGDRPHRHPRHRDGLDRGARRDVRPRHRPGVQRGPRHEHRAQRDPRDALRPRGPGGRLVRPGPRAGDDPLLQPHRGAGPGRGGRRDARPHLQRAVLVGDRRRPAARAVRRRRPELHDRRGVQPRRGLLVVARHGQPRAADHHAAGRAVAEHDRALRGHDRRPGRRAVRGADARGRRPDRVDDPARRDRARDHRARLRRLREHHEHVEHRLLDVPGPAPGGRAAAPAPALGGPDRRLLPPAGGHRLLPGRPLRQLPEVRHVGVGGARVHLRRRGGRLLPPAPPAHRPAGGLRRPRPVRLLGPRQPGRGGGVRPRVRRLRRAVQPPDAAGQLAVRAHQRLRARVPRRAGRPRRGHPPDRHARGARGLRGARAARRRGARGRPPRGGGAL</sequence>
<accession>A0A6J4TKU1</accession>
<feature type="region of interest" description="Disordered" evidence="1">
    <location>
        <begin position="1"/>
        <end position="298"/>
    </location>
</feature>
<feature type="compositionally biased region" description="Basic and acidic residues" evidence="1">
    <location>
        <begin position="245"/>
        <end position="264"/>
    </location>
</feature>
<dbReference type="AlphaFoldDB" id="A0A6J4TKU1"/>
<feature type="compositionally biased region" description="Basic residues" evidence="1">
    <location>
        <begin position="130"/>
        <end position="147"/>
    </location>
</feature>
<feature type="compositionally biased region" description="Basic and acidic residues" evidence="1">
    <location>
        <begin position="76"/>
        <end position="88"/>
    </location>
</feature>
<gene>
    <name evidence="2" type="ORF">AVDCRST_MAG13-3787</name>
</gene>
<reference evidence="2" key="1">
    <citation type="submission" date="2020-02" db="EMBL/GenBank/DDBJ databases">
        <authorList>
            <person name="Meier V. D."/>
        </authorList>
    </citation>
    <scope>NUCLEOTIDE SEQUENCE</scope>
    <source>
        <strain evidence="2">AVDCRST_MAG13</strain>
    </source>
</reference>
<feature type="region of interest" description="Disordered" evidence="1">
    <location>
        <begin position="380"/>
        <end position="494"/>
    </location>
</feature>
<feature type="compositionally biased region" description="Low complexity" evidence="1">
    <location>
        <begin position="392"/>
        <end position="411"/>
    </location>
</feature>
<evidence type="ECO:0000313" key="2">
    <source>
        <dbReference type="EMBL" id="CAA9526548.1"/>
    </source>
</evidence>